<evidence type="ECO:0000256" key="5">
    <source>
        <dbReference type="SAM" id="Phobius"/>
    </source>
</evidence>
<dbReference type="GO" id="GO:0032259">
    <property type="term" value="P:methylation"/>
    <property type="evidence" value="ECO:0007669"/>
    <property type="project" value="UniProtKB-KW"/>
</dbReference>
<dbReference type="Proteomes" id="UP000077428">
    <property type="component" value="Unassembled WGS sequence"/>
</dbReference>
<keyword evidence="2 5" id="KW-0812">Transmembrane</keyword>
<organism evidence="6 7">
    <name type="scientific">Methanobrevibacter oralis</name>
    <dbReference type="NCBI Taxonomy" id="66851"/>
    <lineage>
        <taxon>Archaea</taxon>
        <taxon>Methanobacteriati</taxon>
        <taxon>Methanobacteriota</taxon>
        <taxon>Methanomada group</taxon>
        <taxon>Methanobacteria</taxon>
        <taxon>Methanobacteriales</taxon>
        <taxon>Methanobacteriaceae</taxon>
        <taxon>Methanobrevibacter</taxon>
    </lineage>
</organism>
<reference evidence="7" key="1">
    <citation type="journal article" date="2016" name="Genome Announc.">
        <title>Draft Genome Sequences of Methanobrevibacter curvatus DSM11111, Methanobrevibacter cuticularis DSM11139, Methanobrevibacter filiformis DSM11501, and Methanobrevibacter oralis DSM7256.</title>
        <authorList>
            <person name="Poehlein A."/>
            <person name="Seedorf H."/>
        </authorList>
    </citation>
    <scope>NUCLEOTIDE SEQUENCE [LARGE SCALE GENOMIC DNA]</scope>
    <source>
        <strain evidence="7">DSM 7256 / JCM 30027 / ZR</strain>
    </source>
</reference>
<keyword evidence="6" id="KW-0808">Transferase</keyword>
<dbReference type="STRING" id="66851.MBORA_12600"/>
<feature type="transmembrane region" description="Helical" evidence="5">
    <location>
        <begin position="92"/>
        <end position="125"/>
    </location>
</feature>
<keyword evidence="7" id="KW-1185">Reference proteome</keyword>
<evidence type="ECO:0000313" key="6">
    <source>
        <dbReference type="EMBL" id="KZX12283.1"/>
    </source>
</evidence>
<dbReference type="Gene3D" id="1.20.120.1630">
    <property type="match status" value="1"/>
</dbReference>
<gene>
    <name evidence="6" type="ORF">MBORA_12600</name>
</gene>
<keyword evidence="6" id="KW-0489">Methyltransferase</keyword>
<dbReference type="GO" id="GO:0012505">
    <property type="term" value="C:endomembrane system"/>
    <property type="evidence" value="ECO:0007669"/>
    <property type="project" value="UniProtKB-SubCell"/>
</dbReference>
<keyword evidence="3 5" id="KW-1133">Transmembrane helix</keyword>
<comment type="caution">
    <text evidence="6">The sequence shown here is derived from an EMBL/GenBank/DDBJ whole genome shotgun (WGS) entry which is preliminary data.</text>
</comment>
<dbReference type="OrthoDB" id="78244at2157"/>
<evidence type="ECO:0000256" key="2">
    <source>
        <dbReference type="ARBA" id="ARBA00022692"/>
    </source>
</evidence>
<proteinExistence type="predicted"/>
<dbReference type="EMBL" id="LWMU01000072">
    <property type="protein sequence ID" value="KZX12283.1"/>
    <property type="molecule type" value="Genomic_DNA"/>
</dbReference>
<evidence type="ECO:0000256" key="1">
    <source>
        <dbReference type="ARBA" id="ARBA00004127"/>
    </source>
</evidence>
<dbReference type="PATRIC" id="fig|66851.6.peg.1369"/>
<dbReference type="PANTHER" id="PTHR12714">
    <property type="entry name" value="PROTEIN-S ISOPRENYLCYSTEINE O-METHYLTRANSFERASE"/>
    <property type="match status" value="1"/>
</dbReference>
<dbReference type="Pfam" id="PF04191">
    <property type="entry name" value="PEMT"/>
    <property type="match status" value="1"/>
</dbReference>
<evidence type="ECO:0000313" key="7">
    <source>
        <dbReference type="Proteomes" id="UP000077428"/>
    </source>
</evidence>
<name>A0A166AP05_METOA</name>
<feature type="transmembrane region" description="Helical" evidence="5">
    <location>
        <begin position="47"/>
        <end position="72"/>
    </location>
</feature>
<dbReference type="GO" id="GO:0008168">
    <property type="term" value="F:methyltransferase activity"/>
    <property type="evidence" value="ECO:0007669"/>
    <property type="project" value="UniProtKB-KW"/>
</dbReference>
<evidence type="ECO:0000256" key="3">
    <source>
        <dbReference type="ARBA" id="ARBA00022989"/>
    </source>
</evidence>
<protein>
    <submittedName>
        <fullName evidence="6">Isoprenylcysteine carboxyl methyltransferase (ICMT) family protein</fullName>
    </submittedName>
</protein>
<dbReference type="AlphaFoldDB" id="A0A166AP05"/>
<dbReference type="RefSeq" id="WP_042692298.1">
    <property type="nucleotide sequence ID" value="NZ_CAJVUI010000002.1"/>
</dbReference>
<comment type="subcellular location">
    <subcellularLocation>
        <location evidence="1">Endomembrane system</location>
        <topology evidence="1">Multi-pass membrane protein</topology>
    </subcellularLocation>
</comment>
<sequence length="160" mass="18207">MEKQNQLPFFGVGPYMITPIVIIAVLSFVASSYKLIPIYTIPQLDFLFVLVGVISIILGIVLWLAAIVNSRISENIKNKNLVTTGVYAYVRHPIYSCFLFVTTGVIIISQNILLFILPLIFWVFLTVTLKKTEEKLLLGEFGEEYTIYSNKVNRLIPFKK</sequence>
<accession>A0A166AP05</accession>
<keyword evidence="4 5" id="KW-0472">Membrane</keyword>
<dbReference type="InterPro" id="IPR007318">
    <property type="entry name" value="Phopholipid_MeTrfase"/>
</dbReference>
<dbReference type="PANTHER" id="PTHR12714:SF9">
    <property type="entry name" value="PROTEIN-S-ISOPRENYLCYSTEINE O-METHYLTRANSFERASE"/>
    <property type="match status" value="1"/>
</dbReference>
<feature type="transmembrane region" description="Helical" evidence="5">
    <location>
        <begin position="12"/>
        <end position="35"/>
    </location>
</feature>
<evidence type="ECO:0000256" key="4">
    <source>
        <dbReference type="ARBA" id="ARBA00023136"/>
    </source>
</evidence>